<evidence type="ECO:0000313" key="6">
    <source>
        <dbReference type="EMBL" id="ABJ88365.1"/>
    </source>
</evidence>
<comment type="similarity">
    <text evidence="1">Belongs to the FlgD family.</text>
</comment>
<keyword evidence="6" id="KW-0969">Cilium</keyword>
<feature type="compositionally biased region" description="Low complexity" evidence="5">
    <location>
        <begin position="86"/>
        <end position="99"/>
    </location>
</feature>
<feature type="region of interest" description="Disordered" evidence="5">
    <location>
        <begin position="1"/>
        <end position="24"/>
    </location>
</feature>
<reference evidence="6" key="1">
    <citation type="submission" date="2006-10" db="EMBL/GenBank/DDBJ databases">
        <title>Complete sequence of Solibacter usitatus Ellin6076.</title>
        <authorList>
            <consortium name="US DOE Joint Genome Institute"/>
            <person name="Copeland A."/>
            <person name="Lucas S."/>
            <person name="Lapidus A."/>
            <person name="Barry K."/>
            <person name="Detter J.C."/>
            <person name="Glavina del Rio T."/>
            <person name="Hammon N."/>
            <person name="Israni S."/>
            <person name="Dalin E."/>
            <person name="Tice H."/>
            <person name="Pitluck S."/>
            <person name="Thompson L.S."/>
            <person name="Brettin T."/>
            <person name="Bruce D."/>
            <person name="Han C."/>
            <person name="Tapia R."/>
            <person name="Gilna P."/>
            <person name="Schmutz J."/>
            <person name="Larimer F."/>
            <person name="Land M."/>
            <person name="Hauser L."/>
            <person name="Kyrpides N."/>
            <person name="Mikhailova N."/>
            <person name="Janssen P.H."/>
            <person name="Kuske C.R."/>
            <person name="Richardson P."/>
        </authorList>
    </citation>
    <scope>NUCLEOTIDE SEQUENCE</scope>
    <source>
        <strain evidence="6">Ellin6076</strain>
    </source>
</reference>
<evidence type="ECO:0000256" key="3">
    <source>
        <dbReference type="ARBA" id="ARBA00022795"/>
    </source>
</evidence>
<gene>
    <name evidence="6" type="ordered locus">Acid_7457</name>
</gene>
<keyword evidence="6" id="KW-0282">Flagellum</keyword>
<feature type="region of interest" description="Disordered" evidence="5">
    <location>
        <begin position="79"/>
        <end position="99"/>
    </location>
</feature>
<evidence type="ECO:0000256" key="1">
    <source>
        <dbReference type="ARBA" id="ARBA00010577"/>
    </source>
</evidence>
<keyword evidence="3" id="KW-1005">Bacterial flagellum biogenesis</keyword>
<organism evidence="6">
    <name type="scientific">Solibacter usitatus (strain Ellin6076)</name>
    <dbReference type="NCBI Taxonomy" id="234267"/>
    <lineage>
        <taxon>Bacteria</taxon>
        <taxon>Pseudomonadati</taxon>
        <taxon>Acidobacteriota</taxon>
        <taxon>Terriglobia</taxon>
        <taxon>Bryobacterales</taxon>
        <taxon>Solibacteraceae</taxon>
        <taxon>Candidatus Solibacter</taxon>
    </lineage>
</organism>
<evidence type="ECO:0000256" key="4">
    <source>
        <dbReference type="ARBA" id="ARBA00024746"/>
    </source>
</evidence>
<dbReference type="InterPro" id="IPR005648">
    <property type="entry name" value="FlgD"/>
</dbReference>
<dbReference type="AlphaFoldDB" id="Q01PQ5"/>
<accession>Q01PQ5</accession>
<dbReference type="InParanoid" id="Q01PQ5"/>
<sequence>MISGIQQNTAADSGTSAASTSTGGTSAVTKDMFLQLLVAQIKNQDPLSPTDGVQFLTQLAQFQQLEQSINMGQDVTAIRGDLDQLTTTPNPTDTTSTTI</sequence>
<feature type="compositionally biased region" description="Low complexity" evidence="5">
    <location>
        <begin position="9"/>
        <end position="24"/>
    </location>
</feature>
<dbReference type="HOGENOM" id="CLU_2318611_0_0_0"/>
<comment type="function">
    <text evidence="4">Required for flagellar hook formation. May act as a scaffolding protein.</text>
</comment>
<dbReference type="STRING" id="234267.Acid_7457"/>
<dbReference type="Pfam" id="PF03963">
    <property type="entry name" value="FlgD"/>
    <property type="match status" value="1"/>
</dbReference>
<evidence type="ECO:0000256" key="2">
    <source>
        <dbReference type="ARBA" id="ARBA00016013"/>
    </source>
</evidence>
<dbReference type="GO" id="GO:0044781">
    <property type="term" value="P:bacterial-type flagellum organization"/>
    <property type="evidence" value="ECO:0007669"/>
    <property type="project" value="UniProtKB-KW"/>
</dbReference>
<evidence type="ECO:0000256" key="5">
    <source>
        <dbReference type="SAM" id="MobiDB-lite"/>
    </source>
</evidence>
<name>Q01PQ5_SOLUE</name>
<keyword evidence="6" id="KW-0966">Cell projection</keyword>
<dbReference type="KEGG" id="sus:Acid_7457"/>
<protein>
    <recommendedName>
        <fullName evidence="2">Basal-body rod modification protein FlgD</fullName>
    </recommendedName>
</protein>
<proteinExistence type="inferred from homology"/>
<dbReference type="eggNOG" id="COG1843">
    <property type="taxonomic scope" value="Bacteria"/>
</dbReference>
<dbReference type="EMBL" id="CP000473">
    <property type="protein sequence ID" value="ABJ88365.1"/>
    <property type="molecule type" value="Genomic_DNA"/>
</dbReference>